<proteinExistence type="predicted"/>
<keyword evidence="1" id="KW-0812">Transmembrane</keyword>
<dbReference type="Proteomes" id="UP000530403">
    <property type="component" value="Unassembled WGS sequence"/>
</dbReference>
<evidence type="ECO:0000256" key="1">
    <source>
        <dbReference type="SAM" id="Phobius"/>
    </source>
</evidence>
<keyword evidence="1" id="KW-0472">Membrane</keyword>
<feature type="transmembrane region" description="Helical" evidence="1">
    <location>
        <begin position="109"/>
        <end position="131"/>
    </location>
</feature>
<comment type="caution">
    <text evidence="2">The sequence shown here is derived from an EMBL/GenBank/DDBJ whole genome shotgun (WGS) entry which is preliminary data.</text>
</comment>
<keyword evidence="1" id="KW-1133">Transmembrane helix</keyword>
<protein>
    <submittedName>
        <fullName evidence="2">Uncharacterized protein</fullName>
    </submittedName>
</protein>
<sequence length="163" mass="17084">MSHHLEPRPTTTYVPAPAPLFGPVQLHGERHQEHQEVIVWVPDAYGRMVPVSRSHADALIAAVPATRPRDLTPQPLIDSRAQVVLAAGLGTGAAAAGVGYGLGQVLAPLAAVASGGGLWALAFLFVVGAAARRAPSQTTTTHVTNHVDARWFGRANATTRNGR</sequence>
<gene>
    <name evidence="3" type="ORF">HEB29_005961</name>
    <name evidence="2" type="ORF">Sfulv_62450</name>
</gene>
<evidence type="ECO:0000313" key="4">
    <source>
        <dbReference type="Proteomes" id="UP000498980"/>
    </source>
</evidence>
<dbReference type="RefSeq" id="WP_173318418.1">
    <property type="nucleotide sequence ID" value="NZ_BAAAUE010000015.1"/>
</dbReference>
<keyword evidence="4" id="KW-1185">Reference proteome</keyword>
<dbReference type="AlphaFoldDB" id="A0A7J0CI14"/>
<organism evidence="2 4">
    <name type="scientific">Streptomyces fulvorobeus</name>
    <dbReference type="NCBI Taxonomy" id="284028"/>
    <lineage>
        <taxon>Bacteria</taxon>
        <taxon>Bacillati</taxon>
        <taxon>Actinomycetota</taxon>
        <taxon>Actinomycetes</taxon>
        <taxon>Kitasatosporales</taxon>
        <taxon>Streptomycetaceae</taxon>
        <taxon>Streptomyces</taxon>
    </lineage>
</organism>
<dbReference type="Proteomes" id="UP000498980">
    <property type="component" value="Unassembled WGS sequence"/>
</dbReference>
<reference evidence="3 5" key="2">
    <citation type="submission" date="2020-07" db="EMBL/GenBank/DDBJ databases">
        <title>Sequencing the genomes of 1000 actinobacteria strains.</title>
        <authorList>
            <person name="Klenk H.-P."/>
        </authorList>
    </citation>
    <scope>NUCLEOTIDE SEQUENCE [LARGE SCALE GENOMIC DNA]</scope>
    <source>
        <strain evidence="3 5">DSM 41455</strain>
    </source>
</reference>
<evidence type="ECO:0000313" key="2">
    <source>
        <dbReference type="EMBL" id="GFN01435.1"/>
    </source>
</evidence>
<dbReference type="EMBL" id="BLWC01000002">
    <property type="protein sequence ID" value="GFN01435.1"/>
    <property type="molecule type" value="Genomic_DNA"/>
</dbReference>
<evidence type="ECO:0000313" key="3">
    <source>
        <dbReference type="EMBL" id="NYE44847.1"/>
    </source>
</evidence>
<feature type="transmembrane region" description="Helical" evidence="1">
    <location>
        <begin position="83"/>
        <end position="103"/>
    </location>
</feature>
<name>A0A7J0CI14_9ACTN</name>
<dbReference type="EMBL" id="JACCCF010000002">
    <property type="protein sequence ID" value="NYE44847.1"/>
    <property type="molecule type" value="Genomic_DNA"/>
</dbReference>
<reference evidence="2 4" key="1">
    <citation type="submission" date="2020-05" db="EMBL/GenBank/DDBJ databases">
        <title>Whole genome shotgun sequence of Streptomyces fulvorobeus NBRC 15897.</title>
        <authorList>
            <person name="Komaki H."/>
            <person name="Tamura T."/>
        </authorList>
    </citation>
    <scope>NUCLEOTIDE SEQUENCE [LARGE SCALE GENOMIC DNA]</scope>
    <source>
        <strain evidence="2 4">NBRC 15897</strain>
    </source>
</reference>
<accession>A0A7J0CI14</accession>
<evidence type="ECO:0000313" key="5">
    <source>
        <dbReference type="Proteomes" id="UP000530403"/>
    </source>
</evidence>